<evidence type="ECO:0000313" key="2">
    <source>
        <dbReference type="EMBL" id="CAL1543751.1"/>
    </source>
</evidence>
<evidence type="ECO:0000313" key="3">
    <source>
        <dbReference type="Proteomes" id="UP001497497"/>
    </source>
</evidence>
<comment type="caution">
    <text evidence="2">The sequence shown here is derived from an EMBL/GenBank/DDBJ whole genome shotgun (WGS) entry which is preliminary data.</text>
</comment>
<feature type="region of interest" description="Disordered" evidence="1">
    <location>
        <begin position="1"/>
        <end position="28"/>
    </location>
</feature>
<feature type="compositionally biased region" description="Polar residues" evidence="1">
    <location>
        <begin position="55"/>
        <end position="68"/>
    </location>
</feature>
<feature type="region of interest" description="Disordered" evidence="1">
    <location>
        <begin position="96"/>
        <end position="137"/>
    </location>
</feature>
<dbReference type="Proteomes" id="UP001497497">
    <property type="component" value="Unassembled WGS sequence"/>
</dbReference>
<dbReference type="AlphaFoldDB" id="A0AAV2IAA6"/>
<evidence type="ECO:0000256" key="1">
    <source>
        <dbReference type="SAM" id="MobiDB-lite"/>
    </source>
</evidence>
<feature type="compositionally biased region" description="Low complexity" evidence="1">
    <location>
        <begin position="119"/>
        <end position="128"/>
    </location>
</feature>
<feature type="compositionally biased region" description="Basic and acidic residues" evidence="1">
    <location>
        <begin position="106"/>
        <end position="116"/>
    </location>
</feature>
<feature type="non-terminal residue" evidence="2">
    <location>
        <position position="137"/>
    </location>
</feature>
<keyword evidence="3" id="KW-1185">Reference proteome</keyword>
<reference evidence="2 3" key="1">
    <citation type="submission" date="2024-04" db="EMBL/GenBank/DDBJ databases">
        <authorList>
            <consortium name="Genoscope - CEA"/>
            <person name="William W."/>
        </authorList>
    </citation>
    <scope>NUCLEOTIDE SEQUENCE [LARGE SCALE GENOMIC DNA]</scope>
</reference>
<organism evidence="2 3">
    <name type="scientific">Lymnaea stagnalis</name>
    <name type="common">Great pond snail</name>
    <name type="synonym">Helix stagnalis</name>
    <dbReference type="NCBI Taxonomy" id="6523"/>
    <lineage>
        <taxon>Eukaryota</taxon>
        <taxon>Metazoa</taxon>
        <taxon>Spiralia</taxon>
        <taxon>Lophotrochozoa</taxon>
        <taxon>Mollusca</taxon>
        <taxon>Gastropoda</taxon>
        <taxon>Heterobranchia</taxon>
        <taxon>Euthyneura</taxon>
        <taxon>Panpulmonata</taxon>
        <taxon>Hygrophila</taxon>
        <taxon>Lymnaeoidea</taxon>
        <taxon>Lymnaeidae</taxon>
        <taxon>Lymnaea</taxon>
    </lineage>
</organism>
<dbReference type="EMBL" id="CAXITT010000573">
    <property type="protein sequence ID" value="CAL1543751.1"/>
    <property type="molecule type" value="Genomic_DNA"/>
</dbReference>
<name>A0AAV2IAA6_LYMST</name>
<feature type="compositionally biased region" description="Polar residues" evidence="1">
    <location>
        <begin position="19"/>
        <end position="28"/>
    </location>
</feature>
<feature type="region of interest" description="Disordered" evidence="1">
    <location>
        <begin position="55"/>
        <end position="74"/>
    </location>
</feature>
<accession>A0AAV2IAA6</accession>
<protein>
    <submittedName>
        <fullName evidence="2">Uncharacterized protein</fullName>
    </submittedName>
</protein>
<proteinExistence type="predicted"/>
<gene>
    <name evidence="2" type="ORF">GSLYS_00017264001</name>
</gene>
<sequence>MERKGNPANKIDLAKNKTDAPTISNKSVSTGAYQYDPVYLRSTVSFRNKCRNVTETADKGNSSDNSPEPNLGNELLVTKKCKWPLLEKKAKIKVRQHLNSAQSRLQRKENKTEKRSSFTTTTTARTGPGARGGHRQE</sequence>